<dbReference type="InterPro" id="IPR011992">
    <property type="entry name" value="EF-hand-dom_pair"/>
</dbReference>
<dbReference type="PROSITE" id="PS00018">
    <property type="entry name" value="EF_HAND_1"/>
    <property type="match status" value="3"/>
</dbReference>
<dbReference type="InterPro" id="IPR002048">
    <property type="entry name" value="EF_hand_dom"/>
</dbReference>
<dbReference type="PROSITE" id="PS50222">
    <property type="entry name" value="EF_HAND_2"/>
    <property type="match status" value="3"/>
</dbReference>
<gene>
    <name evidence="4" type="primary">CALML3</name>
    <name evidence="4" type="ORF">BGZ65_007992</name>
</gene>
<dbReference type="PANTHER" id="PTHR23048:SF0">
    <property type="entry name" value="CALMODULIN LIKE 3"/>
    <property type="match status" value="1"/>
</dbReference>
<dbReference type="SUPFAM" id="SSF47473">
    <property type="entry name" value="EF-hand"/>
    <property type="match status" value="1"/>
</dbReference>
<evidence type="ECO:0000256" key="2">
    <source>
        <dbReference type="ARBA" id="ARBA00022837"/>
    </source>
</evidence>
<evidence type="ECO:0000313" key="5">
    <source>
        <dbReference type="Proteomes" id="UP000749646"/>
    </source>
</evidence>
<dbReference type="FunFam" id="1.10.238.10:FF:000001">
    <property type="entry name" value="Calmodulin 1"/>
    <property type="match status" value="1"/>
</dbReference>
<feature type="domain" description="EF-hand" evidence="3">
    <location>
        <begin position="9"/>
        <end position="44"/>
    </location>
</feature>
<sequence>MTKSNFSESQIVVIKQQFNSIDKDRDGYITESEFLETLKSLNLKPEEYDCQGFFTKADKNKDGKITFSEFLNAYHDLGLGNNHVVTGQSGQKSQKEIDAIFNAFDLDGNGYITEQELGKVLAKQGDAPSREEIKKMMKAADLNG</sequence>
<protein>
    <submittedName>
        <fullName evidence="4">Calmodulin-like 3</fullName>
    </submittedName>
</protein>
<feature type="domain" description="EF-hand" evidence="3">
    <location>
        <begin position="92"/>
        <end position="127"/>
    </location>
</feature>
<dbReference type="Proteomes" id="UP000749646">
    <property type="component" value="Unassembled WGS sequence"/>
</dbReference>
<evidence type="ECO:0000313" key="4">
    <source>
        <dbReference type="EMBL" id="KAF9962782.1"/>
    </source>
</evidence>
<evidence type="ECO:0000256" key="1">
    <source>
        <dbReference type="ARBA" id="ARBA00022737"/>
    </source>
</evidence>
<evidence type="ECO:0000259" key="3">
    <source>
        <dbReference type="PROSITE" id="PS50222"/>
    </source>
</evidence>
<proteinExistence type="predicted"/>
<dbReference type="PANTHER" id="PTHR23048">
    <property type="entry name" value="MYOSIN LIGHT CHAIN 1, 3"/>
    <property type="match status" value="1"/>
</dbReference>
<keyword evidence="1" id="KW-0677">Repeat</keyword>
<dbReference type="InterPro" id="IPR050230">
    <property type="entry name" value="CALM/Myosin/TropC-like"/>
</dbReference>
<feature type="domain" description="EF-hand" evidence="3">
    <location>
        <begin position="45"/>
        <end position="80"/>
    </location>
</feature>
<comment type="caution">
    <text evidence="4">The sequence shown here is derived from an EMBL/GenBank/DDBJ whole genome shotgun (WGS) entry which is preliminary data.</text>
</comment>
<reference evidence="4" key="1">
    <citation type="journal article" date="2020" name="Fungal Divers.">
        <title>Resolving the Mortierellaceae phylogeny through synthesis of multi-gene phylogenetics and phylogenomics.</title>
        <authorList>
            <person name="Vandepol N."/>
            <person name="Liber J."/>
            <person name="Desiro A."/>
            <person name="Na H."/>
            <person name="Kennedy M."/>
            <person name="Barry K."/>
            <person name="Grigoriev I.V."/>
            <person name="Miller A.N."/>
            <person name="O'Donnell K."/>
            <person name="Stajich J.E."/>
            <person name="Bonito G."/>
        </authorList>
    </citation>
    <scope>NUCLEOTIDE SEQUENCE</scope>
    <source>
        <strain evidence="4">MES-2147</strain>
    </source>
</reference>
<dbReference type="AlphaFoldDB" id="A0A9P6M2D1"/>
<keyword evidence="5" id="KW-1185">Reference proteome</keyword>
<dbReference type="GO" id="GO:0005509">
    <property type="term" value="F:calcium ion binding"/>
    <property type="evidence" value="ECO:0007669"/>
    <property type="project" value="InterPro"/>
</dbReference>
<accession>A0A9P6M2D1</accession>
<dbReference type="GO" id="GO:0016460">
    <property type="term" value="C:myosin II complex"/>
    <property type="evidence" value="ECO:0007669"/>
    <property type="project" value="TreeGrafter"/>
</dbReference>
<dbReference type="OrthoDB" id="26525at2759"/>
<dbReference type="Pfam" id="PF13499">
    <property type="entry name" value="EF-hand_7"/>
    <property type="match status" value="2"/>
</dbReference>
<dbReference type="InterPro" id="IPR018247">
    <property type="entry name" value="EF_Hand_1_Ca_BS"/>
</dbReference>
<dbReference type="SMART" id="SM00054">
    <property type="entry name" value="EFh"/>
    <property type="match status" value="3"/>
</dbReference>
<organism evidence="4 5">
    <name type="scientific">Modicella reniformis</name>
    <dbReference type="NCBI Taxonomy" id="1440133"/>
    <lineage>
        <taxon>Eukaryota</taxon>
        <taxon>Fungi</taxon>
        <taxon>Fungi incertae sedis</taxon>
        <taxon>Mucoromycota</taxon>
        <taxon>Mortierellomycotina</taxon>
        <taxon>Mortierellomycetes</taxon>
        <taxon>Mortierellales</taxon>
        <taxon>Mortierellaceae</taxon>
        <taxon>Modicella</taxon>
    </lineage>
</organism>
<name>A0A9P6M2D1_9FUNG</name>
<dbReference type="Gene3D" id="1.10.238.10">
    <property type="entry name" value="EF-hand"/>
    <property type="match status" value="2"/>
</dbReference>
<dbReference type="EMBL" id="JAAAHW010006356">
    <property type="protein sequence ID" value="KAF9962782.1"/>
    <property type="molecule type" value="Genomic_DNA"/>
</dbReference>
<keyword evidence="2" id="KW-0106">Calcium</keyword>